<evidence type="ECO:0000256" key="7">
    <source>
        <dbReference type="ARBA" id="ARBA00023200"/>
    </source>
</evidence>
<keyword evidence="9" id="KW-1185">Reference proteome</keyword>
<sequence>MAIDYAQISCNLASIIEEDSVFLFLIDKLNNLDISRRKISFNFIRLCYTYYILIKFNSRFKDTFLARSFIDYMHQNISDFIDENVELSDLYSNIYVRLQDASPKVVKNLFKILERETRGQSTNPLWHAMRKNCITATKIYDIYISKSFSGIQEHSYLGDAVLYGIKHERIIEHLLKTFFVKKPWISKTLGLLLDPSSGVFGASIDSYYGISFNDNNLIEVGDKVVIFELKFRYKYLREKNDLFVSELLQNPSEIALAKFILSHPIPAIEYRENGKMPSAREYLITNNPLYDSGKKRRACLTPKNLTFDITRLIPMNEKNVSTAIIFDVVKDCILNTLVAYQKAIFTIDAFINPRHRYYFQSILQQYVMTQFYIQDHDNPENIEKENLPSVYIVSAIFRKREDDEKNCRLLIEDTEYLEEEIPLILLITPITIDAEFTSRVIKDICCIWENKIAQQTNLKIWAQSAVRQYMAASSARPKTP</sequence>
<evidence type="ECO:0000256" key="6">
    <source>
        <dbReference type="ARBA" id="ARBA00022839"/>
    </source>
</evidence>
<name>Q77Y54_HHV7R</name>
<dbReference type="HAMAP" id="MF_04009">
    <property type="entry name" value="HSV_AN"/>
    <property type="match status" value="1"/>
</dbReference>
<keyword evidence="5" id="KW-0378">Hydrolase</keyword>
<organism evidence="8 9">
    <name type="scientific">Human herpesvirus 7 (strain RK)</name>
    <name type="common">HHV-7</name>
    <name type="synonym">Human T lymphotropic virus</name>
    <dbReference type="NCBI Taxonomy" id="262398"/>
    <lineage>
        <taxon>Viruses</taxon>
        <taxon>Duplodnaviria</taxon>
        <taxon>Heunggongvirae</taxon>
        <taxon>Peploviricota</taxon>
        <taxon>Herviviricetes</taxon>
        <taxon>Herpesvirales</taxon>
        <taxon>Orthoherpesviridae</taxon>
        <taxon>Betaherpesvirinae</taxon>
        <taxon>Roseolovirus</taxon>
        <taxon>Roseolovirus humanbeta7</taxon>
        <taxon>Human betaherpesvirus 7</taxon>
    </lineage>
</organism>
<evidence type="ECO:0000256" key="3">
    <source>
        <dbReference type="ARBA" id="ARBA00022722"/>
    </source>
</evidence>
<dbReference type="GO" id="GO:0003677">
    <property type="term" value="F:DNA binding"/>
    <property type="evidence" value="ECO:0007669"/>
    <property type="project" value="InterPro"/>
</dbReference>
<dbReference type="KEGG" id="vg:3289528"/>
<evidence type="ECO:0000313" key="9">
    <source>
        <dbReference type="Proteomes" id="UP000098510"/>
    </source>
</evidence>
<keyword evidence="3" id="KW-0540">Nuclease</keyword>
<proteinExistence type="inferred from homology"/>
<dbReference type="Pfam" id="PF01771">
    <property type="entry name" value="Viral_alk_exo"/>
    <property type="match status" value="1"/>
</dbReference>
<reference evidence="8 9" key="1">
    <citation type="journal article" date="1998" name="Virology">
        <title>The DNA sequence of the RK strain of human herpesvirus 7.</title>
        <authorList>
            <person name="Megaw A.G."/>
            <person name="Rapaport D."/>
            <person name="Avidor B."/>
            <person name="Frenkel N."/>
            <person name="Davison A.J."/>
        </authorList>
    </citation>
    <scope>NUCLEOTIDE SEQUENCE [LARGE SCALE GENOMIC DNA]</scope>
    <source>
        <strain evidence="8 9">RK</strain>
    </source>
</reference>
<keyword evidence="7" id="KW-1035">Host cytoplasm</keyword>
<evidence type="ECO:0000256" key="1">
    <source>
        <dbReference type="ARBA" id="ARBA00022562"/>
    </source>
</evidence>
<keyword evidence="6" id="KW-0269">Exonuclease</keyword>
<keyword evidence="4" id="KW-0255">Endonuclease</keyword>
<organismHost>
    <name type="scientific">Homo sapiens</name>
    <name type="common">Human</name>
    <dbReference type="NCBI Taxonomy" id="9606"/>
</organismHost>
<keyword evidence="2" id="KW-0945">Host-virus interaction</keyword>
<dbReference type="DNASU" id="3289528"/>
<dbReference type="Gene3D" id="1.20.120.860">
    <property type="entry name" value="Herpesvirus alkaline exonuclease, N-terminal domain"/>
    <property type="match status" value="1"/>
</dbReference>
<protein>
    <submittedName>
        <fullName evidence="8">U70</fullName>
    </submittedName>
</protein>
<evidence type="ECO:0000313" key="8">
    <source>
        <dbReference type="EMBL" id="AAC40784.1"/>
    </source>
</evidence>
<gene>
    <name evidence="8" type="primary">U70</name>
</gene>
<keyword evidence="1" id="KW-1048">Host nucleus</keyword>
<evidence type="ECO:0000256" key="2">
    <source>
        <dbReference type="ARBA" id="ARBA00022581"/>
    </source>
</evidence>
<evidence type="ECO:0000256" key="4">
    <source>
        <dbReference type="ARBA" id="ARBA00022759"/>
    </source>
</evidence>
<dbReference type="SMR" id="Q77Y54"/>
<dbReference type="GO" id="GO:0004527">
    <property type="term" value="F:exonuclease activity"/>
    <property type="evidence" value="ECO:0007669"/>
    <property type="project" value="UniProtKB-KW"/>
</dbReference>
<dbReference type="InterPro" id="IPR034720">
    <property type="entry name" value="Viral_alk_exo"/>
</dbReference>
<dbReference type="GO" id="GO:0004519">
    <property type="term" value="F:endonuclease activity"/>
    <property type="evidence" value="ECO:0007669"/>
    <property type="project" value="UniProtKB-KW"/>
</dbReference>
<dbReference type="PRINTS" id="PR00924">
    <property type="entry name" value="ALKEXNUCLASE"/>
</dbReference>
<dbReference type="RefSeq" id="YP_073810.1">
    <property type="nucleotide sequence ID" value="NC_001716.2"/>
</dbReference>
<dbReference type="InterPro" id="IPR011335">
    <property type="entry name" value="Restrct_endonuc-II-like"/>
</dbReference>
<dbReference type="Proteomes" id="UP000098510">
    <property type="component" value="Segment"/>
</dbReference>
<dbReference type="OrthoDB" id="4574at10239"/>
<dbReference type="GeneID" id="3289528"/>
<dbReference type="InterPro" id="IPR001616">
    <property type="entry name" value="Herpes_alk_exo"/>
</dbReference>
<accession>Q77Y54</accession>
<evidence type="ECO:0000256" key="5">
    <source>
        <dbReference type="ARBA" id="ARBA00022801"/>
    </source>
</evidence>
<dbReference type="SUPFAM" id="SSF52980">
    <property type="entry name" value="Restriction endonuclease-like"/>
    <property type="match status" value="1"/>
</dbReference>
<dbReference type="EMBL" id="AF037218">
    <property type="protein sequence ID" value="AAC40784.1"/>
    <property type="molecule type" value="Genomic_DNA"/>
</dbReference>